<dbReference type="KEGG" id="ans:ArsFIN_19340"/>
<evidence type="ECO:0000313" key="3">
    <source>
        <dbReference type="Proteomes" id="UP000295134"/>
    </source>
</evidence>
<dbReference type="EMBL" id="CP038613">
    <property type="protein sequence ID" value="QBY43367.1"/>
    <property type="molecule type" value="Genomic_DNA"/>
</dbReference>
<feature type="transmembrane region" description="Helical" evidence="1">
    <location>
        <begin position="9"/>
        <end position="28"/>
    </location>
</feature>
<gene>
    <name evidence="2" type="ORF">ArsFIN_19340</name>
</gene>
<name>A0A4P7KTA2_9GAMM</name>
<evidence type="ECO:0000313" key="2">
    <source>
        <dbReference type="EMBL" id="QBY43367.1"/>
    </source>
</evidence>
<keyword evidence="1" id="KW-0472">Membrane</keyword>
<keyword evidence="1" id="KW-0812">Transmembrane</keyword>
<organism evidence="2 3">
    <name type="scientific">Arsenophonus nasoniae</name>
    <name type="common">son-killer infecting Nasonia vitripennis</name>
    <dbReference type="NCBI Taxonomy" id="638"/>
    <lineage>
        <taxon>Bacteria</taxon>
        <taxon>Pseudomonadati</taxon>
        <taxon>Pseudomonadota</taxon>
        <taxon>Gammaproteobacteria</taxon>
        <taxon>Enterobacterales</taxon>
        <taxon>Morganellaceae</taxon>
        <taxon>Arsenophonus</taxon>
    </lineage>
</organism>
<dbReference type="Proteomes" id="UP000295134">
    <property type="component" value="Chromosome"/>
</dbReference>
<proteinExistence type="predicted"/>
<sequence length="29" mass="3333">MNRTDNNQIEILFVVLGFLLLICISLNLI</sequence>
<keyword evidence="1" id="KW-1133">Transmembrane helix</keyword>
<accession>A0A4P7KTA2</accession>
<evidence type="ECO:0000256" key="1">
    <source>
        <dbReference type="SAM" id="Phobius"/>
    </source>
</evidence>
<protein>
    <submittedName>
        <fullName evidence="2">Uncharacterized protein</fullName>
    </submittedName>
</protein>
<reference evidence="2 3" key="1">
    <citation type="submission" date="2019-03" db="EMBL/GenBank/DDBJ databases">
        <title>Long-read sequencing reveals hyperdense prophage content in a complex bacterial symbiont genome.</title>
        <authorList>
            <person name="Frost C.L."/>
            <person name="Siozios S."/>
            <person name="Nadal-Jimenez P."/>
            <person name="Brockhurst M.A."/>
            <person name="King K.C."/>
            <person name="Darby A.C."/>
            <person name="Hurst G.D.D."/>
        </authorList>
    </citation>
    <scope>NUCLEOTIDE SEQUENCE [LARGE SCALE GENOMIC DNA]</scope>
    <source>
        <strain evidence="2 3">FIN</strain>
    </source>
</reference>
<dbReference type="AlphaFoldDB" id="A0A4P7KTA2"/>